<name>A0A1I8AZ11_MELHA</name>
<dbReference type="Proteomes" id="UP000095281">
    <property type="component" value="Unplaced"/>
</dbReference>
<feature type="region of interest" description="Disordered" evidence="1">
    <location>
        <begin position="56"/>
        <end position="121"/>
    </location>
</feature>
<feature type="compositionally biased region" description="Low complexity" evidence="1">
    <location>
        <begin position="103"/>
        <end position="112"/>
    </location>
</feature>
<evidence type="ECO:0000313" key="2">
    <source>
        <dbReference type="Proteomes" id="UP000095281"/>
    </source>
</evidence>
<proteinExistence type="predicted"/>
<accession>A0A1I8AZ11</accession>
<evidence type="ECO:0000313" key="3">
    <source>
        <dbReference type="WBParaSite" id="MhA1_Contig1140.frz3.gene23"/>
    </source>
</evidence>
<feature type="compositionally biased region" description="Polar residues" evidence="1">
    <location>
        <begin position="66"/>
        <end position="85"/>
    </location>
</feature>
<protein>
    <submittedName>
        <fullName evidence="3">Uncharacterized protein</fullName>
    </submittedName>
</protein>
<sequence length="131" mass="14455">MGATHSSGNTKLSLADRRYKVNSPRGWKIFKNGIFKRLYLADSLLVQQRHSGRKLGGVALEPRDNPQCTSTTKESFTLNNDSQKSIIDPDTMETGKINRRSRSGSNGSINSNDTLNSTSPSRVRCFSCGCK</sequence>
<dbReference type="WBParaSite" id="MhA1_Contig1140.frz3.gene23">
    <property type="protein sequence ID" value="MhA1_Contig1140.frz3.gene23"/>
    <property type="gene ID" value="MhA1_Contig1140.frz3.gene23"/>
</dbReference>
<evidence type="ECO:0000256" key="1">
    <source>
        <dbReference type="SAM" id="MobiDB-lite"/>
    </source>
</evidence>
<keyword evidence="2" id="KW-1185">Reference proteome</keyword>
<dbReference type="AlphaFoldDB" id="A0A1I8AZ11"/>
<reference evidence="3" key="1">
    <citation type="submission" date="2016-11" db="UniProtKB">
        <authorList>
            <consortium name="WormBaseParasite"/>
        </authorList>
    </citation>
    <scope>IDENTIFICATION</scope>
</reference>
<organism evidence="2 3">
    <name type="scientific">Meloidogyne hapla</name>
    <name type="common">Root-knot nematode worm</name>
    <dbReference type="NCBI Taxonomy" id="6305"/>
    <lineage>
        <taxon>Eukaryota</taxon>
        <taxon>Metazoa</taxon>
        <taxon>Ecdysozoa</taxon>
        <taxon>Nematoda</taxon>
        <taxon>Chromadorea</taxon>
        <taxon>Rhabditida</taxon>
        <taxon>Tylenchina</taxon>
        <taxon>Tylenchomorpha</taxon>
        <taxon>Tylenchoidea</taxon>
        <taxon>Meloidogynidae</taxon>
        <taxon>Meloidogyninae</taxon>
        <taxon>Meloidogyne</taxon>
    </lineage>
</organism>